<feature type="domain" description="Carrier" evidence="4">
    <location>
        <begin position="24"/>
        <end position="99"/>
    </location>
</feature>
<feature type="compositionally biased region" description="Basic and acidic residues" evidence="3">
    <location>
        <begin position="1"/>
        <end position="12"/>
    </location>
</feature>
<dbReference type="PROSITE" id="PS00012">
    <property type="entry name" value="PHOSPHOPANTETHEINE"/>
    <property type="match status" value="1"/>
</dbReference>
<accession>A0ABV5MDC7</accession>
<dbReference type="Gene3D" id="3.40.50.1820">
    <property type="entry name" value="alpha/beta hydrolase"/>
    <property type="match status" value="1"/>
</dbReference>
<dbReference type="InterPro" id="IPR029058">
    <property type="entry name" value="AB_hydrolase_fold"/>
</dbReference>
<name>A0ABV5MDC7_9ACTN</name>
<evidence type="ECO:0000259" key="4">
    <source>
        <dbReference type="PROSITE" id="PS50075"/>
    </source>
</evidence>
<reference evidence="5 6" key="1">
    <citation type="submission" date="2024-09" db="EMBL/GenBank/DDBJ databases">
        <authorList>
            <person name="Sun Q."/>
            <person name="Mori K."/>
        </authorList>
    </citation>
    <scope>NUCLEOTIDE SEQUENCE [LARGE SCALE GENOMIC DNA]</scope>
    <source>
        <strain evidence="5 6">JCM 3307</strain>
    </source>
</reference>
<feature type="non-terminal residue" evidence="5">
    <location>
        <position position="1"/>
    </location>
</feature>
<evidence type="ECO:0000256" key="2">
    <source>
        <dbReference type="ARBA" id="ARBA00022553"/>
    </source>
</evidence>
<keyword evidence="6" id="KW-1185">Reference proteome</keyword>
<keyword evidence="2" id="KW-0597">Phosphoprotein</keyword>
<evidence type="ECO:0000313" key="6">
    <source>
        <dbReference type="Proteomes" id="UP001589608"/>
    </source>
</evidence>
<dbReference type="Proteomes" id="UP001589608">
    <property type="component" value="Unassembled WGS sequence"/>
</dbReference>
<dbReference type="SUPFAM" id="SSF47336">
    <property type="entry name" value="ACP-like"/>
    <property type="match status" value="1"/>
</dbReference>
<dbReference type="InterPro" id="IPR036736">
    <property type="entry name" value="ACP-like_sf"/>
</dbReference>
<sequence length="115" mass="12663">LTENGKIDKRALPEPQRAAAPTQGAVGEEQRALCALFADVLRLERVGPDEDFFDLGGHSLLATQLASRIRSDLGRHADVTDIFEAPTVNALTVRLGSDRPQRPALRPMRRQEEHA</sequence>
<evidence type="ECO:0000313" key="5">
    <source>
        <dbReference type="EMBL" id="MFB9446855.1"/>
    </source>
</evidence>
<evidence type="ECO:0000256" key="3">
    <source>
        <dbReference type="SAM" id="MobiDB-lite"/>
    </source>
</evidence>
<evidence type="ECO:0000256" key="1">
    <source>
        <dbReference type="ARBA" id="ARBA00022450"/>
    </source>
</evidence>
<dbReference type="SMART" id="SM00823">
    <property type="entry name" value="PKS_PP"/>
    <property type="match status" value="1"/>
</dbReference>
<proteinExistence type="predicted"/>
<dbReference type="PANTHER" id="PTHR44845">
    <property type="entry name" value="CARRIER DOMAIN-CONTAINING PROTEIN"/>
    <property type="match status" value="1"/>
</dbReference>
<keyword evidence="1" id="KW-0596">Phosphopantetheine</keyword>
<dbReference type="RefSeq" id="WP_380029814.1">
    <property type="nucleotide sequence ID" value="NZ_JBHMCA010000050.1"/>
</dbReference>
<comment type="caution">
    <text evidence="5">The sequence shown here is derived from an EMBL/GenBank/DDBJ whole genome shotgun (WGS) entry which is preliminary data.</text>
</comment>
<protein>
    <submittedName>
        <fullName evidence="5">Phosphopantetheine-binding protein</fullName>
    </submittedName>
</protein>
<dbReference type="InterPro" id="IPR020806">
    <property type="entry name" value="PKS_PP-bd"/>
</dbReference>
<organism evidence="5 6">
    <name type="scientific">Dactylosporangium vinaceum</name>
    <dbReference type="NCBI Taxonomy" id="53362"/>
    <lineage>
        <taxon>Bacteria</taxon>
        <taxon>Bacillati</taxon>
        <taxon>Actinomycetota</taxon>
        <taxon>Actinomycetes</taxon>
        <taxon>Micromonosporales</taxon>
        <taxon>Micromonosporaceae</taxon>
        <taxon>Dactylosporangium</taxon>
    </lineage>
</organism>
<dbReference type="PANTHER" id="PTHR44845:SF6">
    <property type="entry name" value="BETA-ALANINE-ACTIVATING ENZYME"/>
    <property type="match status" value="1"/>
</dbReference>
<dbReference type="PROSITE" id="PS50075">
    <property type="entry name" value="CARRIER"/>
    <property type="match status" value="1"/>
</dbReference>
<gene>
    <name evidence="5" type="ORF">ACFFTR_27510</name>
</gene>
<dbReference type="InterPro" id="IPR009081">
    <property type="entry name" value="PP-bd_ACP"/>
</dbReference>
<dbReference type="Pfam" id="PF00550">
    <property type="entry name" value="PP-binding"/>
    <property type="match status" value="1"/>
</dbReference>
<feature type="region of interest" description="Disordered" evidence="3">
    <location>
        <begin position="1"/>
        <end position="25"/>
    </location>
</feature>
<dbReference type="EMBL" id="JBHMCA010000050">
    <property type="protein sequence ID" value="MFB9446855.1"/>
    <property type="molecule type" value="Genomic_DNA"/>
</dbReference>
<dbReference type="InterPro" id="IPR006162">
    <property type="entry name" value="Ppantetheine_attach_site"/>
</dbReference>